<dbReference type="InterPro" id="IPR003607">
    <property type="entry name" value="HD/PDEase_dom"/>
</dbReference>
<dbReference type="CDD" id="cd00077">
    <property type="entry name" value="HDc"/>
    <property type="match status" value="1"/>
</dbReference>
<dbReference type="Gene3D" id="1.10.3210.10">
    <property type="entry name" value="Hypothetical protein af1432"/>
    <property type="match status" value="1"/>
</dbReference>
<dbReference type="Pfam" id="PF13286">
    <property type="entry name" value="HD_assoc"/>
    <property type="match status" value="1"/>
</dbReference>
<dbReference type="KEGG" id="kpf:IX53_01035"/>
<reference evidence="3 4" key="1">
    <citation type="submission" date="2015-04" db="EMBL/GenBank/DDBJ databases">
        <title>Complete Genome Sequence of Kosmotoga pacifica SLHLJ1.</title>
        <authorList>
            <person name="Jiang L.J."/>
            <person name="Shao Z.Z."/>
            <person name="Jebbar M."/>
        </authorList>
    </citation>
    <scope>NUCLEOTIDE SEQUENCE [LARGE SCALE GENOMIC DNA]</scope>
    <source>
        <strain evidence="3 4">SLHLJ1</strain>
    </source>
</reference>
<feature type="domain" description="HD" evidence="2">
    <location>
        <begin position="63"/>
        <end position="200"/>
    </location>
</feature>
<dbReference type="RefSeq" id="WP_047753772.1">
    <property type="nucleotide sequence ID" value="NZ_CP011232.1"/>
</dbReference>
<dbReference type="PATRIC" id="fig|1330330.3.peg.205"/>
<evidence type="ECO:0000259" key="2">
    <source>
        <dbReference type="PROSITE" id="PS51831"/>
    </source>
</evidence>
<dbReference type="InterPro" id="IPR006674">
    <property type="entry name" value="HD_domain"/>
</dbReference>
<dbReference type="STRING" id="1330330.IX53_01035"/>
<gene>
    <name evidence="3" type="ORF">IX53_01035</name>
</gene>
<dbReference type="GO" id="GO:0008832">
    <property type="term" value="F:dGTPase activity"/>
    <property type="evidence" value="ECO:0007669"/>
    <property type="project" value="TreeGrafter"/>
</dbReference>
<dbReference type="Pfam" id="PF01966">
    <property type="entry name" value="HD"/>
    <property type="match status" value="1"/>
</dbReference>
<evidence type="ECO:0000256" key="1">
    <source>
        <dbReference type="ARBA" id="ARBA00022801"/>
    </source>
</evidence>
<dbReference type="SMART" id="SM00471">
    <property type="entry name" value="HDc"/>
    <property type="match status" value="1"/>
</dbReference>
<protein>
    <recommendedName>
        <fullName evidence="2">HD domain-containing protein</fullName>
    </recommendedName>
</protein>
<dbReference type="PROSITE" id="PS51831">
    <property type="entry name" value="HD"/>
    <property type="match status" value="1"/>
</dbReference>
<organism evidence="3 4">
    <name type="scientific">Kosmotoga pacifica</name>
    <dbReference type="NCBI Taxonomy" id="1330330"/>
    <lineage>
        <taxon>Bacteria</taxon>
        <taxon>Thermotogati</taxon>
        <taxon>Thermotogota</taxon>
        <taxon>Thermotogae</taxon>
        <taxon>Kosmotogales</taxon>
        <taxon>Kosmotogaceae</taxon>
        <taxon>Kosmotoga</taxon>
    </lineage>
</organism>
<proteinExistence type="predicted"/>
<keyword evidence="1" id="KW-0378">Hydrolase</keyword>
<dbReference type="OrthoDB" id="9803619at2"/>
<dbReference type="InterPro" id="IPR026875">
    <property type="entry name" value="PHydrolase_assoc_dom"/>
</dbReference>
<evidence type="ECO:0000313" key="4">
    <source>
        <dbReference type="Proteomes" id="UP000035159"/>
    </source>
</evidence>
<dbReference type="GO" id="GO:0006203">
    <property type="term" value="P:dGTP catabolic process"/>
    <property type="evidence" value="ECO:0007669"/>
    <property type="project" value="TreeGrafter"/>
</dbReference>
<sequence>MSEGLNNPIADSILKKRKKERPFDIRGAYFRDQTAIIHSMGFRRLKNKTQVFYSPQNDHICTRIEHVLHVSTIASSICKGLHLNIELAQAIALGHDIGHAPFGHAGEAKLDELMIQHNAGHFYHEVNSLRVLDYLDNYGKGLNLTYAVRDGIISHCGENFEQYVEICSEKKKLGQIENRNTNPVTYEGAVVRLADKIAYLGRDIEDAIVAGLIKDSDVPKKVRTLLGKKNGEIIDTLVKDVIEHSRVKGKIGLSSEKYELMVKLKDFNYKCIYKHPRTIKMNQEAQNIIEELFNGLLEKIKLYGLQTDCYDKDKNLAVKTFGRFILKRINLYREELKKLQLSVPSESFMVRVLTDYISGMTDSYVIKQLRLLKPELKADIAPIF</sequence>
<evidence type="ECO:0000313" key="3">
    <source>
        <dbReference type="EMBL" id="AKI96637.1"/>
    </source>
</evidence>
<name>A0A0G2Z508_9BACT</name>
<keyword evidence="4" id="KW-1185">Reference proteome</keyword>
<dbReference type="PANTHER" id="PTHR11373">
    <property type="entry name" value="DEOXYNUCLEOSIDE TRIPHOSPHATE TRIPHOSPHOHYDROLASE"/>
    <property type="match status" value="1"/>
</dbReference>
<accession>A0A0G2Z508</accession>
<dbReference type="AlphaFoldDB" id="A0A0G2Z508"/>
<dbReference type="EMBL" id="CP011232">
    <property type="protein sequence ID" value="AKI96637.1"/>
    <property type="molecule type" value="Genomic_DNA"/>
</dbReference>
<dbReference type="PANTHER" id="PTHR11373:SF43">
    <property type="entry name" value="DEOXYGUANOSINETRIPHOSPHATE TRIPHOSPHOHYDROLASE-LIKE PROTEIN"/>
    <property type="match status" value="1"/>
</dbReference>
<dbReference type="Proteomes" id="UP000035159">
    <property type="component" value="Chromosome"/>
</dbReference>
<dbReference type="InterPro" id="IPR050135">
    <property type="entry name" value="dGTPase-like"/>
</dbReference>
<dbReference type="SUPFAM" id="SSF109604">
    <property type="entry name" value="HD-domain/PDEase-like"/>
    <property type="match status" value="1"/>
</dbReference>